<dbReference type="InParanoid" id="B4NMP8"/>
<dbReference type="HOGENOM" id="CLU_1355942_0_0_1"/>
<evidence type="ECO:0000313" key="1">
    <source>
        <dbReference type="EMBL" id="EDW85637.1"/>
    </source>
</evidence>
<dbReference type="STRING" id="7260.B4NMP8"/>
<dbReference type="eggNOG" id="ENOG502S7AY">
    <property type="taxonomic scope" value="Eukaryota"/>
</dbReference>
<dbReference type="OrthoDB" id="6021951at2759"/>
<organism evidence="1 2">
    <name type="scientific">Drosophila willistoni</name>
    <name type="common">Fruit fly</name>
    <dbReference type="NCBI Taxonomy" id="7260"/>
    <lineage>
        <taxon>Eukaryota</taxon>
        <taxon>Metazoa</taxon>
        <taxon>Ecdysozoa</taxon>
        <taxon>Arthropoda</taxon>
        <taxon>Hexapoda</taxon>
        <taxon>Insecta</taxon>
        <taxon>Pterygota</taxon>
        <taxon>Neoptera</taxon>
        <taxon>Endopterygota</taxon>
        <taxon>Diptera</taxon>
        <taxon>Brachycera</taxon>
        <taxon>Muscomorpha</taxon>
        <taxon>Ephydroidea</taxon>
        <taxon>Drosophilidae</taxon>
        <taxon>Drosophila</taxon>
        <taxon>Sophophora</taxon>
    </lineage>
</organism>
<dbReference type="EMBL" id="CH964282">
    <property type="protein sequence ID" value="EDW85637.1"/>
    <property type="molecule type" value="Genomic_DNA"/>
</dbReference>
<dbReference type="OMA" id="FWHTWRE"/>
<dbReference type="PhylomeDB" id="B4NMP8"/>
<reference evidence="1 2" key="1">
    <citation type="journal article" date="2007" name="Nature">
        <title>Evolution of genes and genomes on the Drosophila phylogeny.</title>
        <authorList>
            <consortium name="Drosophila 12 Genomes Consortium"/>
            <person name="Clark A.G."/>
            <person name="Eisen M.B."/>
            <person name="Smith D.R."/>
            <person name="Bergman C.M."/>
            <person name="Oliver B."/>
            <person name="Markow T.A."/>
            <person name="Kaufman T.C."/>
            <person name="Kellis M."/>
            <person name="Gelbart W."/>
            <person name="Iyer V.N."/>
            <person name="Pollard D.A."/>
            <person name="Sackton T.B."/>
            <person name="Larracuente A.M."/>
            <person name="Singh N.D."/>
            <person name="Abad J.P."/>
            <person name="Abt D.N."/>
            <person name="Adryan B."/>
            <person name="Aguade M."/>
            <person name="Akashi H."/>
            <person name="Anderson W.W."/>
            <person name="Aquadro C.F."/>
            <person name="Ardell D.H."/>
            <person name="Arguello R."/>
            <person name="Artieri C.G."/>
            <person name="Barbash D.A."/>
            <person name="Barker D."/>
            <person name="Barsanti P."/>
            <person name="Batterham P."/>
            <person name="Batzoglou S."/>
            <person name="Begun D."/>
            <person name="Bhutkar A."/>
            <person name="Blanco E."/>
            <person name="Bosak S.A."/>
            <person name="Bradley R.K."/>
            <person name="Brand A.D."/>
            <person name="Brent M.R."/>
            <person name="Brooks A.N."/>
            <person name="Brown R.H."/>
            <person name="Butlin R.K."/>
            <person name="Caggese C."/>
            <person name="Calvi B.R."/>
            <person name="Bernardo de Carvalho A."/>
            <person name="Caspi A."/>
            <person name="Castrezana S."/>
            <person name="Celniker S.E."/>
            <person name="Chang J.L."/>
            <person name="Chapple C."/>
            <person name="Chatterji S."/>
            <person name="Chinwalla A."/>
            <person name="Civetta A."/>
            <person name="Clifton S.W."/>
            <person name="Comeron J.M."/>
            <person name="Costello J.C."/>
            <person name="Coyne J.A."/>
            <person name="Daub J."/>
            <person name="David R.G."/>
            <person name="Delcher A.L."/>
            <person name="Delehaunty K."/>
            <person name="Do C.B."/>
            <person name="Ebling H."/>
            <person name="Edwards K."/>
            <person name="Eickbush T."/>
            <person name="Evans J.D."/>
            <person name="Filipski A."/>
            <person name="Findeiss S."/>
            <person name="Freyhult E."/>
            <person name="Fulton L."/>
            <person name="Fulton R."/>
            <person name="Garcia A.C."/>
            <person name="Gardiner A."/>
            <person name="Garfield D.A."/>
            <person name="Garvin B.E."/>
            <person name="Gibson G."/>
            <person name="Gilbert D."/>
            <person name="Gnerre S."/>
            <person name="Godfrey J."/>
            <person name="Good R."/>
            <person name="Gotea V."/>
            <person name="Gravely B."/>
            <person name="Greenberg A.J."/>
            <person name="Griffiths-Jones S."/>
            <person name="Gross S."/>
            <person name="Guigo R."/>
            <person name="Gustafson E.A."/>
            <person name="Haerty W."/>
            <person name="Hahn M.W."/>
            <person name="Halligan D.L."/>
            <person name="Halpern A.L."/>
            <person name="Halter G.M."/>
            <person name="Han M.V."/>
            <person name="Heger A."/>
            <person name="Hillier L."/>
            <person name="Hinrichs A.S."/>
            <person name="Holmes I."/>
            <person name="Hoskins R.A."/>
            <person name="Hubisz M.J."/>
            <person name="Hultmark D."/>
            <person name="Huntley M.A."/>
            <person name="Jaffe D.B."/>
            <person name="Jagadeeshan S."/>
            <person name="Jeck W.R."/>
            <person name="Johnson J."/>
            <person name="Jones C.D."/>
            <person name="Jordan W.C."/>
            <person name="Karpen G.H."/>
            <person name="Kataoka E."/>
            <person name="Keightley P.D."/>
            <person name="Kheradpour P."/>
            <person name="Kirkness E.F."/>
            <person name="Koerich L.B."/>
            <person name="Kristiansen K."/>
            <person name="Kudrna D."/>
            <person name="Kulathinal R.J."/>
            <person name="Kumar S."/>
            <person name="Kwok R."/>
            <person name="Lander E."/>
            <person name="Langley C.H."/>
            <person name="Lapoint R."/>
            <person name="Lazzaro B.P."/>
            <person name="Lee S.J."/>
            <person name="Levesque L."/>
            <person name="Li R."/>
            <person name="Lin C.F."/>
            <person name="Lin M.F."/>
            <person name="Lindblad-Toh K."/>
            <person name="Llopart A."/>
            <person name="Long M."/>
            <person name="Low L."/>
            <person name="Lozovsky E."/>
            <person name="Lu J."/>
            <person name="Luo M."/>
            <person name="Machado C.A."/>
            <person name="Makalowski W."/>
            <person name="Marzo M."/>
            <person name="Matsuda M."/>
            <person name="Matzkin L."/>
            <person name="McAllister B."/>
            <person name="McBride C.S."/>
            <person name="McKernan B."/>
            <person name="McKernan K."/>
            <person name="Mendez-Lago M."/>
            <person name="Minx P."/>
            <person name="Mollenhauer M.U."/>
            <person name="Montooth K."/>
            <person name="Mount S.M."/>
            <person name="Mu X."/>
            <person name="Myers E."/>
            <person name="Negre B."/>
            <person name="Newfeld S."/>
            <person name="Nielsen R."/>
            <person name="Noor M.A."/>
            <person name="O'Grady P."/>
            <person name="Pachter L."/>
            <person name="Papaceit M."/>
            <person name="Parisi M.J."/>
            <person name="Parisi M."/>
            <person name="Parts L."/>
            <person name="Pedersen J.S."/>
            <person name="Pesole G."/>
            <person name="Phillippy A.M."/>
            <person name="Ponting C.P."/>
            <person name="Pop M."/>
            <person name="Porcelli D."/>
            <person name="Powell J.R."/>
            <person name="Prohaska S."/>
            <person name="Pruitt K."/>
            <person name="Puig M."/>
            <person name="Quesneville H."/>
            <person name="Ram K.R."/>
            <person name="Rand D."/>
            <person name="Rasmussen M.D."/>
            <person name="Reed L.K."/>
            <person name="Reenan R."/>
            <person name="Reily A."/>
            <person name="Remington K.A."/>
            <person name="Rieger T.T."/>
            <person name="Ritchie M.G."/>
            <person name="Robin C."/>
            <person name="Rogers Y.H."/>
            <person name="Rohde C."/>
            <person name="Rozas J."/>
            <person name="Rubenfield M.J."/>
            <person name="Ruiz A."/>
            <person name="Russo S."/>
            <person name="Salzberg S.L."/>
            <person name="Sanchez-Gracia A."/>
            <person name="Saranga D.J."/>
            <person name="Sato H."/>
            <person name="Schaeffer S.W."/>
            <person name="Schatz M.C."/>
            <person name="Schlenke T."/>
            <person name="Schwartz R."/>
            <person name="Segarra C."/>
            <person name="Singh R.S."/>
            <person name="Sirot L."/>
            <person name="Sirota M."/>
            <person name="Sisneros N.B."/>
            <person name="Smith C.D."/>
            <person name="Smith T.F."/>
            <person name="Spieth J."/>
            <person name="Stage D.E."/>
            <person name="Stark A."/>
            <person name="Stephan W."/>
            <person name="Strausberg R.L."/>
            <person name="Strempel S."/>
            <person name="Sturgill D."/>
            <person name="Sutton G."/>
            <person name="Sutton G.G."/>
            <person name="Tao W."/>
            <person name="Teichmann S."/>
            <person name="Tobari Y.N."/>
            <person name="Tomimura Y."/>
            <person name="Tsolas J.M."/>
            <person name="Valente V.L."/>
            <person name="Venter E."/>
            <person name="Venter J.C."/>
            <person name="Vicario S."/>
            <person name="Vieira F.G."/>
            <person name="Vilella A.J."/>
            <person name="Villasante A."/>
            <person name="Walenz B."/>
            <person name="Wang J."/>
            <person name="Wasserman M."/>
            <person name="Watts T."/>
            <person name="Wilson D."/>
            <person name="Wilson R.K."/>
            <person name="Wing R.A."/>
            <person name="Wolfner M.F."/>
            <person name="Wong A."/>
            <person name="Wong G.K."/>
            <person name="Wu C.I."/>
            <person name="Wu G."/>
            <person name="Yamamoto D."/>
            <person name="Yang H.P."/>
            <person name="Yang S.P."/>
            <person name="Yorke J.A."/>
            <person name="Yoshida K."/>
            <person name="Zdobnov E."/>
            <person name="Zhang P."/>
            <person name="Zhang Y."/>
            <person name="Zimin A.V."/>
            <person name="Baldwin J."/>
            <person name="Abdouelleil A."/>
            <person name="Abdulkadir J."/>
            <person name="Abebe A."/>
            <person name="Abera B."/>
            <person name="Abreu J."/>
            <person name="Acer S.C."/>
            <person name="Aftuck L."/>
            <person name="Alexander A."/>
            <person name="An P."/>
            <person name="Anderson E."/>
            <person name="Anderson S."/>
            <person name="Arachi H."/>
            <person name="Azer M."/>
            <person name="Bachantsang P."/>
            <person name="Barry A."/>
            <person name="Bayul T."/>
            <person name="Berlin A."/>
            <person name="Bessette D."/>
            <person name="Bloom T."/>
            <person name="Blye J."/>
            <person name="Boguslavskiy L."/>
            <person name="Bonnet C."/>
            <person name="Boukhgalter B."/>
            <person name="Bourzgui I."/>
            <person name="Brown A."/>
            <person name="Cahill P."/>
            <person name="Channer S."/>
            <person name="Cheshatsang Y."/>
            <person name="Chuda L."/>
            <person name="Citroen M."/>
            <person name="Collymore A."/>
            <person name="Cooke P."/>
            <person name="Costello M."/>
            <person name="D'Aco K."/>
            <person name="Daza R."/>
            <person name="De Haan G."/>
            <person name="DeGray S."/>
            <person name="DeMaso C."/>
            <person name="Dhargay N."/>
            <person name="Dooley K."/>
            <person name="Dooley E."/>
            <person name="Doricent M."/>
            <person name="Dorje P."/>
            <person name="Dorjee K."/>
            <person name="Dupes A."/>
            <person name="Elong R."/>
            <person name="Falk J."/>
            <person name="Farina A."/>
            <person name="Faro S."/>
            <person name="Ferguson D."/>
            <person name="Fisher S."/>
            <person name="Foley C.D."/>
            <person name="Franke A."/>
            <person name="Friedrich D."/>
            <person name="Gadbois L."/>
            <person name="Gearin G."/>
            <person name="Gearin C.R."/>
            <person name="Giannoukos G."/>
            <person name="Goode T."/>
            <person name="Graham J."/>
            <person name="Grandbois E."/>
            <person name="Grewal S."/>
            <person name="Gyaltsen K."/>
            <person name="Hafez N."/>
            <person name="Hagos B."/>
            <person name="Hall J."/>
            <person name="Henson C."/>
            <person name="Hollinger A."/>
            <person name="Honan T."/>
            <person name="Huard M.D."/>
            <person name="Hughes L."/>
            <person name="Hurhula B."/>
            <person name="Husby M.E."/>
            <person name="Kamat A."/>
            <person name="Kanga B."/>
            <person name="Kashin S."/>
            <person name="Khazanovich D."/>
            <person name="Kisner P."/>
            <person name="Lance K."/>
            <person name="Lara M."/>
            <person name="Lee W."/>
            <person name="Lennon N."/>
            <person name="Letendre F."/>
            <person name="LeVine R."/>
            <person name="Lipovsky A."/>
            <person name="Liu X."/>
            <person name="Liu J."/>
            <person name="Liu S."/>
            <person name="Lokyitsang T."/>
            <person name="Lokyitsang Y."/>
            <person name="Lubonja R."/>
            <person name="Lui A."/>
            <person name="MacDonald P."/>
            <person name="Magnisalis V."/>
            <person name="Maru K."/>
            <person name="Matthews C."/>
            <person name="McCusker W."/>
            <person name="McDonough S."/>
            <person name="Mehta T."/>
            <person name="Meldrim J."/>
            <person name="Meneus L."/>
            <person name="Mihai O."/>
            <person name="Mihalev A."/>
            <person name="Mihova T."/>
            <person name="Mittelman R."/>
            <person name="Mlenga V."/>
            <person name="Montmayeur A."/>
            <person name="Mulrain L."/>
            <person name="Navidi A."/>
            <person name="Naylor J."/>
            <person name="Negash T."/>
            <person name="Nguyen T."/>
            <person name="Nguyen N."/>
            <person name="Nicol R."/>
            <person name="Norbu C."/>
            <person name="Norbu N."/>
            <person name="Novod N."/>
            <person name="O'Neill B."/>
            <person name="Osman S."/>
            <person name="Markiewicz E."/>
            <person name="Oyono O.L."/>
            <person name="Patti C."/>
            <person name="Phunkhang P."/>
            <person name="Pierre F."/>
            <person name="Priest M."/>
            <person name="Raghuraman S."/>
            <person name="Rege F."/>
            <person name="Reyes R."/>
            <person name="Rise C."/>
            <person name="Rogov P."/>
            <person name="Ross K."/>
            <person name="Ryan E."/>
            <person name="Settipalli S."/>
            <person name="Shea T."/>
            <person name="Sherpa N."/>
            <person name="Shi L."/>
            <person name="Shih D."/>
            <person name="Sparrow T."/>
            <person name="Spaulding J."/>
            <person name="Stalker J."/>
            <person name="Stange-Thomann N."/>
            <person name="Stavropoulos S."/>
            <person name="Stone C."/>
            <person name="Strader C."/>
            <person name="Tesfaye S."/>
            <person name="Thomson T."/>
            <person name="Thoulutsang Y."/>
            <person name="Thoulutsang D."/>
            <person name="Topham K."/>
            <person name="Topping I."/>
            <person name="Tsamla T."/>
            <person name="Vassiliev H."/>
            <person name="Vo A."/>
            <person name="Wangchuk T."/>
            <person name="Wangdi T."/>
            <person name="Weiand M."/>
            <person name="Wilkinson J."/>
            <person name="Wilson A."/>
            <person name="Yadav S."/>
            <person name="Young G."/>
            <person name="Yu Q."/>
            <person name="Zembek L."/>
            <person name="Zhong D."/>
            <person name="Zimmer A."/>
            <person name="Zwirko Z."/>
            <person name="Jaffe D.B."/>
            <person name="Alvarez P."/>
            <person name="Brockman W."/>
            <person name="Butler J."/>
            <person name="Chin C."/>
            <person name="Gnerre S."/>
            <person name="Grabherr M."/>
            <person name="Kleber M."/>
            <person name="Mauceli E."/>
            <person name="MacCallum I."/>
        </authorList>
    </citation>
    <scope>NUCLEOTIDE SEQUENCE [LARGE SCALE GENOMIC DNA]</scope>
    <source>
        <strain evidence="2">Tucson 14030-0811.24</strain>
    </source>
</reference>
<dbReference type="Proteomes" id="UP000007798">
    <property type="component" value="Unassembled WGS sequence"/>
</dbReference>
<evidence type="ECO:0000313" key="2">
    <source>
        <dbReference type="Proteomes" id="UP000007798"/>
    </source>
</evidence>
<name>B4NMP8_DROWI</name>
<dbReference type="AlphaFoldDB" id="B4NMP8"/>
<proteinExistence type="predicted"/>
<dbReference type="KEGG" id="dwi:6652358"/>
<sequence length="202" mass="23350">MFRVQKLLVFEFEAIYEPVLVEGPIVLVDAQGNGLRQYHMALTSQNVVFSCDNFFKNSTRRGDSDEPSWEGRGQDPEIECLELVSLVPLECLRFNFYRRGDRCLMMLSAHQAHQHLNVKAPMIFEFGGHNFKHHFWYTWRERVASIRVVQPRYNEITGSSPFSSSDVQLEDELTVEVQVHPRPTRSPSGLFTRCYNSSGEGF</sequence>
<gene>
    <name evidence="1" type="primary">Dwil\GK23187</name>
    <name evidence="1" type="ORF">Dwil_GK23187</name>
</gene>
<accession>B4NMP8</accession>
<keyword evidence="2" id="KW-1185">Reference proteome</keyword>
<protein>
    <submittedName>
        <fullName evidence="1">Uncharacterized protein</fullName>
    </submittedName>
</protein>